<keyword evidence="3" id="KW-1185">Reference proteome</keyword>
<dbReference type="Proteomes" id="UP001442841">
    <property type="component" value="Chromosome"/>
</dbReference>
<dbReference type="RefSeq" id="WP_425310407.1">
    <property type="nucleotide sequence ID" value="NZ_CP154795.1"/>
</dbReference>
<dbReference type="PANTHER" id="PTHR38479">
    <property type="entry name" value="LMO0824 PROTEIN"/>
    <property type="match status" value="1"/>
</dbReference>
<dbReference type="Pfam" id="PF06224">
    <property type="entry name" value="AlkZ-like"/>
    <property type="match status" value="1"/>
</dbReference>
<proteinExistence type="predicted"/>
<keyword evidence="2" id="KW-0238">DNA-binding</keyword>
<protein>
    <submittedName>
        <fullName evidence="2">Winged helix DNA-binding domain-containing protein</fullName>
    </submittedName>
</protein>
<dbReference type="EMBL" id="CP154795">
    <property type="protein sequence ID" value="XAN08973.1"/>
    <property type="molecule type" value="Genomic_DNA"/>
</dbReference>
<evidence type="ECO:0000313" key="2">
    <source>
        <dbReference type="EMBL" id="XAN08973.1"/>
    </source>
</evidence>
<reference evidence="2 3" key="1">
    <citation type="submission" date="2024-04" db="EMBL/GenBank/DDBJ databases">
        <title>Isolation of an actinomycete strain from pig manure.</title>
        <authorList>
            <person name="Gong T."/>
            <person name="Yu Z."/>
            <person name="An M."/>
            <person name="Wei C."/>
            <person name="Yang W."/>
            <person name="Liu L."/>
        </authorList>
    </citation>
    <scope>NUCLEOTIDE SEQUENCE [LARGE SCALE GENOMIC DNA]</scope>
    <source>
        <strain evidence="2 3">ZF39</strain>
    </source>
</reference>
<organism evidence="2 3">
    <name type="scientific">Ammonicoccus fulvus</name>
    <dbReference type="NCBI Taxonomy" id="3138240"/>
    <lineage>
        <taxon>Bacteria</taxon>
        <taxon>Bacillati</taxon>
        <taxon>Actinomycetota</taxon>
        <taxon>Actinomycetes</taxon>
        <taxon>Propionibacteriales</taxon>
        <taxon>Propionibacteriaceae</taxon>
        <taxon>Ammonicoccus</taxon>
    </lineage>
</organism>
<feature type="region of interest" description="Disordered" evidence="1">
    <location>
        <begin position="183"/>
        <end position="206"/>
    </location>
</feature>
<name>A0ABZ3FW44_9ACTN</name>
<evidence type="ECO:0000313" key="3">
    <source>
        <dbReference type="Proteomes" id="UP001442841"/>
    </source>
</evidence>
<dbReference type="PANTHER" id="PTHR38479:SF2">
    <property type="entry name" value="WINGED HELIX DNA-BINDING DOMAIN-CONTAINING PROTEIN"/>
    <property type="match status" value="1"/>
</dbReference>
<dbReference type="InterPro" id="IPR009351">
    <property type="entry name" value="AlkZ-like"/>
</dbReference>
<evidence type="ECO:0000256" key="1">
    <source>
        <dbReference type="SAM" id="MobiDB-lite"/>
    </source>
</evidence>
<accession>A0ABZ3FW44</accession>
<dbReference type="GO" id="GO:0003677">
    <property type="term" value="F:DNA binding"/>
    <property type="evidence" value="ECO:0007669"/>
    <property type="project" value="UniProtKB-KW"/>
</dbReference>
<sequence>MKVTRDQALRHRWRVQQLSAAPDSVGSATDVAILDLGVQSGAGDAGRLALRNRGVSSDEAQRVTTGFTDDLALVWSVRGAPHFYRRDDLRDVERAVWPVSPADAAKRSAGAARDPIDHLAGMVTIAEHVRAALSEPMTKGEVSASTRETLPPELLVDCRPCGVTHVHEQLLRIATIHGGVELEPGTNPPNLRRVPGWRRKPAPDDPLTADSRHRLAEGYLHFLGPATPKDLAAFCETTVGEAKKLWPTEGLVEVDRAGEKAWILADDVDALTEAAAPGEPDQIRLLNGFDLFLAAKDRHLLTDGDNARHKQLWPILGRPGVIVADGIPVGTWRPRSKGRALRILVDWWVKPTKARLAATEAAAAVLTGRDQEFAGFSDK</sequence>
<gene>
    <name evidence="2" type="ORF">AADG42_17210</name>
</gene>